<organism evidence="3 4">
    <name type="scientific">Macrococcoides goetzii</name>
    <dbReference type="NCBI Taxonomy" id="1891097"/>
    <lineage>
        <taxon>Bacteria</taxon>
        <taxon>Bacillati</taxon>
        <taxon>Bacillota</taxon>
        <taxon>Bacilli</taxon>
        <taxon>Bacillales</taxon>
        <taxon>Staphylococcaceae</taxon>
        <taxon>Macrococcoides</taxon>
    </lineage>
</organism>
<gene>
    <name evidence="3" type="ORF">BFS35_002285</name>
</gene>
<dbReference type="Gene3D" id="1.10.10.630">
    <property type="entry name" value="DnaD domain-like"/>
    <property type="match status" value="1"/>
</dbReference>
<dbReference type="PANTHER" id="PTHR37293">
    <property type="entry name" value="PHAGE REPLICATION PROTEIN-RELATED"/>
    <property type="match status" value="1"/>
</dbReference>
<dbReference type="InterPro" id="IPR006343">
    <property type="entry name" value="DnaB/C_C"/>
</dbReference>
<dbReference type="RefSeq" id="WP_099578236.1">
    <property type="nucleotide sequence ID" value="NZ_MJBI02000001.1"/>
</dbReference>
<evidence type="ECO:0000256" key="1">
    <source>
        <dbReference type="ARBA" id="ARBA00093462"/>
    </source>
</evidence>
<keyword evidence="4" id="KW-1185">Reference proteome</keyword>
<dbReference type="AlphaFoldDB" id="A0A2G5NU72"/>
<sequence length="325" mass="38505">MTGWISLHRTIENHWLYEEDRKFSKFEAWIDILLMVNHTDKKVSLGNELVTVKRGERITSLRKLSERWNWSITKVDSFLKLLESDSMIELKKDTKKTLISVVNYDIYQNLDIKKRHGKDEEKTQKEFKKETKNIQKENKKKQTIMSNNDLIMTNNDNNVVVVDVNENKSDFKKVELENNNNNNHTFQELLNYYQNNIQMSPPPLVIEKLGNDYDDFGFNIVKYAINKSAINNKHNYNFVDWLLKDWNKRGLKTIEAIEQYENSKSNSYTNKIQDEAIRQNGKLDPNHPDATYYDAYSEDDLKEMAEMEGITIEQISKRRVFKKNS</sequence>
<dbReference type="NCBIfam" id="TIGR01446">
    <property type="entry name" value="DnaD_dom"/>
    <property type="match status" value="1"/>
</dbReference>
<dbReference type="SUPFAM" id="SSF158499">
    <property type="entry name" value="DnaD domain-like"/>
    <property type="match status" value="1"/>
</dbReference>
<comment type="caution">
    <text evidence="3">The sequence shown here is derived from an EMBL/GenBank/DDBJ whole genome shotgun (WGS) entry which is preliminary data.</text>
</comment>
<dbReference type="PANTHER" id="PTHR37293:SF5">
    <property type="entry name" value="DNA REPLICATION PROTEIN"/>
    <property type="match status" value="1"/>
</dbReference>
<dbReference type="EMBL" id="MJBI02000001">
    <property type="protein sequence ID" value="RAI82537.1"/>
    <property type="molecule type" value="Genomic_DNA"/>
</dbReference>
<reference evidence="3 4" key="1">
    <citation type="journal article" date="2018" name="Front. Microbiol.">
        <title>Description and Comparative Genomics of Macrococcus caseolyticus subsp. hominis subsp. nov., Macrococcus goetzii sp. nov., Macrococcus epidermidis sp. nov., and Macrococcus bohemicus sp. nov., Novel Macrococci From Human Clinical Material With Virulence Potential and Suspected Uptake of Foreign DNA by Natural Transformation.</title>
        <authorList>
            <person name="Maslanova I."/>
            <person name="Wertheimer Z."/>
            <person name="Sedlacek I."/>
            <person name="Svec P."/>
            <person name="Indrakova A."/>
            <person name="Kovarovic V."/>
            <person name="Schumann P."/>
            <person name="Sproer C."/>
            <person name="Kralova S."/>
            <person name="Sedo O."/>
            <person name="Kristofova L."/>
            <person name="Vrbovska V."/>
            <person name="Fuzik T."/>
            <person name="Petras P."/>
            <person name="Zdrahal Z."/>
            <person name="Ruzickova V."/>
            <person name="Doskar J."/>
            <person name="Pantucek R."/>
        </authorList>
    </citation>
    <scope>NUCLEOTIDE SEQUENCE [LARGE SCALE GENOMIC DNA]</scope>
    <source>
        <strain evidence="3 4">CCM 4927</strain>
    </source>
</reference>
<accession>A0A2G5NU72</accession>
<dbReference type="Pfam" id="PF07261">
    <property type="entry name" value="DnaB_2"/>
    <property type="match status" value="1"/>
</dbReference>
<evidence type="ECO:0000313" key="3">
    <source>
        <dbReference type="EMBL" id="RAI82537.1"/>
    </source>
</evidence>
<feature type="domain" description="DnaB/C C-terminal" evidence="2">
    <location>
        <begin position="191"/>
        <end position="261"/>
    </location>
</feature>
<dbReference type="InterPro" id="IPR053162">
    <property type="entry name" value="DnaD"/>
</dbReference>
<comment type="similarity">
    <text evidence="1">Belongs to the DnaB/DnaD family.</text>
</comment>
<proteinExistence type="inferred from homology"/>
<protein>
    <submittedName>
        <fullName evidence="3">DnaD domain protein</fullName>
    </submittedName>
</protein>
<evidence type="ECO:0000313" key="4">
    <source>
        <dbReference type="Proteomes" id="UP000229523"/>
    </source>
</evidence>
<name>A0A2G5NU72_9STAP</name>
<dbReference type="Proteomes" id="UP000229523">
    <property type="component" value="Unassembled WGS sequence"/>
</dbReference>
<dbReference type="InterPro" id="IPR034829">
    <property type="entry name" value="DnaD-like_sf"/>
</dbReference>
<evidence type="ECO:0000259" key="2">
    <source>
        <dbReference type="Pfam" id="PF07261"/>
    </source>
</evidence>